<dbReference type="InterPro" id="IPR027268">
    <property type="entry name" value="Peptidase_M4/M1_CTD_sf"/>
</dbReference>
<protein>
    <recommendedName>
        <fullName evidence="2">Peptidase M1 membrane alanine aminopeptidase domain-containing protein</fullName>
    </recommendedName>
</protein>
<dbReference type="EMBL" id="JAASRN010000001">
    <property type="protein sequence ID" value="NIK73153.1"/>
    <property type="molecule type" value="Genomic_DNA"/>
</dbReference>
<keyword evidence="4" id="KW-1185">Reference proteome</keyword>
<feature type="domain" description="Peptidase M1 membrane alanine aminopeptidase" evidence="2">
    <location>
        <begin position="390"/>
        <end position="542"/>
    </location>
</feature>
<organism evidence="3 4">
    <name type="scientific">Thermonema lapsum</name>
    <dbReference type="NCBI Taxonomy" id="28195"/>
    <lineage>
        <taxon>Bacteria</taxon>
        <taxon>Pseudomonadati</taxon>
        <taxon>Bacteroidota</taxon>
        <taxon>Cytophagia</taxon>
        <taxon>Cytophagales</taxon>
        <taxon>Thermonemataceae</taxon>
        <taxon>Thermonema</taxon>
    </lineage>
</organism>
<feature type="signal peptide" evidence="1">
    <location>
        <begin position="1"/>
        <end position="19"/>
    </location>
</feature>
<name>A0A846MNM1_9BACT</name>
<sequence>MRKITTLLMLLLLHWASWAQIKNQQPKFDKLFDFRATPYRSASGFPGPEYWQNRADYRIEAELLTDKHRLEGTVTIDYTNNSPDELPFVWLQLDQNKFKADSRGTATMPVDGGRHVGSITNGYELKSVKVNGKEAKYIVSDTRMRIDLEAPLKPKGGKTTITIAYAFDIPEYGADRMGRKQFKHGWVYEIAQWYPRMCVYDDISGWNVNPYLGAGEFYLEYGDFDYKITAPTGVVVIGSGELQNPKDVYSAEELAAWEKAKNSDKTVSIISAKEVEKKIKMLERARSGKVTWHYVMKNARDVAFGASQAFIVDAARINLPSGKQALAISCYPEESIEGWKRSTEYTKAAIEHYSKMWYEYPYPTAVNVAGIVAGMEYPGVSFCKWSDKGDELWGVTDHEFGHNWFPMIVGNNERLYPWMDEGFNTFINHYSTLAFNNGEYKEADYLQYANRYAAYIFLSPNREPIATYPDIVQDNNLGITAYFKPGYGLFLLREVILGPERFDRAFRSYINAWAFKHPTPLDFFNTIENVAGEDLDWFWRGWFYETWALDQAVRQVKYVENDPAKGAIVNIENKGELLMPVIMEVKEQNGKVHRLQFPVEIWMKGNSKELRLPTTSRITSITLDPDKLMMDVNYANNVWNP</sequence>
<dbReference type="Pfam" id="PF01433">
    <property type="entry name" value="Peptidase_M1"/>
    <property type="match status" value="1"/>
</dbReference>
<dbReference type="GO" id="GO:0008237">
    <property type="term" value="F:metallopeptidase activity"/>
    <property type="evidence" value="ECO:0007669"/>
    <property type="project" value="InterPro"/>
</dbReference>
<evidence type="ECO:0000259" key="2">
    <source>
        <dbReference type="Pfam" id="PF01433"/>
    </source>
</evidence>
<dbReference type="InterPro" id="IPR014782">
    <property type="entry name" value="Peptidase_M1_dom"/>
</dbReference>
<proteinExistence type="predicted"/>
<accession>A0A846MNM1</accession>
<dbReference type="CDD" id="cd09604">
    <property type="entry name" value="M1_APN_like"/>
    <property type="match status" value="1"/>
</dbReference>
<reference evidence="3 4" key="1">
    <citation type="submission" date="2020-03" db="EMBL/GenBank/DDBJ databases">
        <title>Genomic Encyclopedia of Type Strains, Phase IV (KMG-IV): sequencing the most valuable type-strain genomes for metagenomic binning, comparative biology and taxonomic classification.</title>
        <authorList>
            <person name="Goeker M."/>
        </authorList>
    </citation>
    <scope>NUCLEOTIDE SEQUENCE [LARGE SCALE GENOMIC DNA]</scope>
    <source>
        <strain evidence="3 4">DSM 5718</strain>
    </source>
</reference>
<dbReference type="AlphaFoldDB" id="A0A846MNM1"/>
<dbReference type="SUPFAM" id="SSF55486">
    <property type="entry name" value="Metalloproteases ('zincins'), catalytic domain"/>
    <property type="match status" value="1"/>
</dbReference>
<evidence type="ECO:0000256" key="1">
    <source>
        <dbReference type="SAM" id="SignalP"/>
    </source>
</evidence>
<feature type="chain" id="PRO_5032609612" description="Peptidase M1 membrane alanine aminopeptidase domain-containing protein" evidence="1">
    <location>
        <begin position="20"/>
        <end position="641"/>
    </location>
</feature>
<dbReference type="Gene3D" id="1.10.390.10">
    <property type="entry name" value="Neutral Protease Domain 2"/>
    <property type="match status" value="1"/>
</dbReference>
<evidence type="ECO:0000313" key="4">
    <source>
        <dbReference type="Proteomes" id="UP000537126"/>
    </source>
</evidence>
<dbReference type="GO" id="GO:0008270">
    <property type="term" value="F:zinc ion binding"/>
    <property type="evidence" value="ECO:0007669"/>
    <property type="project" value="InterPro"/>
</dbReference>
<comment type="caution">
    <text evidence="3">The sequence shown here is derived from an EMBL/GenBank/DDBJ whole genome shotgun (WGS) entry which is preliminary data.</text>
</comment>
<keyword evidence="1" id="KW-0732">Signal</keyword>
<dbReference type="RefSeq" id="WP_166918422.1">
    <property type="nucleotide sequence ID" value="NZ_JAASRN010000001.1"/>
</dbReference>
<dbReference type="Proteomes" id="UP000537126">
    <property type="component" value="Unassembled WGS sequence"/>
</dbReference>
<evidence type="ECO:0000313" key="3">
    <source>
        <dbReference type="EMBL" id="NIK73153.1"/>
    </source>
</evidence>
<gene>
    <name evidence="3" type="ORF">FHS56_000639</name>
</gene>